<name>A0ABQ9GLA7_9NEOP</name>
<feature type="domain" description="Transposable element P transposase-like RNase H" evidence="2">
    <location>
        <begin position="115"/>
        <end position="230"/>
    </location>
</feature>
<sequence>MLYENSRDESVSSGNFPMAPQPSTSAEDGSKKAVSDPDVTEPSNESTKSPDIAANSKVAPRISKFTKQLRTKHSDRKRSDGEIKLTLNSIQLIYWYTWKIILKKVPFTLLKMGINHRTEKSRIDEQLRENCVLIFDEMSINEWFSCDVKNDMQEGMQDLGCLERSEEMATQALIIFFKIPVAYSLCPGPVKYGSLLLLLGMVVITMFKIGLNIKAAVYDQISTNEKVFEIL</sequence>
<keyword evidence="4" id="KW-1185">Reference proteome</keyword>
<accession>A0ABQ9GLA7</accession>
<gene>
    <name evidence="3" type="ORF">PR048_026437</name>
</gene>
<organism evidence="3 4">
    <name type="scientific">Dryococelus australis</name>
    <dbReference type="NCBI Taxonomy" id="614101"/>
    <lineage>
        <taxon>Eukaryota</taxon>
        <taxon>Metazoa</taxon>
        <taxon>Ecdysozoa</taxon>
        <taxon>Arthropoda</taxon>
        <taxon>Hexapoda</taxon>
        <taxon>Insecta</taxon>
        <taxon>Pterygota</taxon>
        <taxon>Neoptera</taxon>
        <taxon>Polyneoptera</taxon>
        <taxon>Phasmatodea</taxon>
        <taxon>Verophasmatodea</taxon>
        <taxon>Anareolatae</taxon>
        <taxon>Phasmatidae</taxon>
        <taxon>Eurycanthinae</taxon>
        <taxon>Dryococelus</taxon>
    </lineage>
</organism>
<evidence type="ECO:0000313" key="4">
    <source>
        <dbReference type="Proteomes" id="UP001159363"/>
    </source>
</evidence>
<protein>
    <recommendedName>
        <fullName evidence="2">Transposable element P transposase-like RNase H domain-containing protein</fullName>
    </recommendedName>
</protein>
<evidence type="ECO:0000313" key="3">
    <source>
        <dbReference type="EMBL" id="KAJ8872821.1"/>
    </source>
</evidence>
<dbReference type="Pfam" id="PF21787">
    <property type="entry name" value="TNP-like_RNaseH_N"/>
    <property type="match status" value="1"/>
</dbReference>
<comment type="caution">
    <text evidence="3">The sequence shown here is derived from an EMBL/GenBank/DDBJ whole genome shotgun (WGS) entry which is preliminary data.</text>
</comment>
<dbReference type="Proteomes" id="UP001159363">
    <property type="component" value="Chromosome 10"/>
</dbReference>
<feature type="compositionally biased region" description="Basic and acidic residues" evidence="1">
    <location>
        <begin position="1"/>
        <end position="10"/>
    </location>
</feature>
<evidence type="ECO:0000259" key="2">
    <source>
        <dbReference type="Pfam" id="PF21787"/>
    </source>
</evidence>
<reference evidence="3 4" key="1">
    <citation type="submission" date="2023-02" db="EMBL/GenBank/DDBJ databases">
        <title>LHISI_Scaffold_Assembly.</title>
        <authorList>
            <person name="Stuart O.P."/>
            <person name="Cleave R."/>
            <person name="Magrath M.J.L."/>
            <person name="Mikheyev A.S."/>
        </authorList>
    </citation>
    <scope>NUCLEOTIDE SEQUENCE [LARGE SCALE GENOMIC DNA]</scope>
    <source>
        <strain evidence="3">Daus_M_001</strain>
        <tissue evidence="3">Leg muscle</tissue>
    </source>
</reference>
<evidence type="ECO:0000256" key="1">
    <source>
        <dbReference type="SAM" id="MobiDB-lite"/>
    </source>
</evidence>
<proteinExistence type="predicted"/>
<feature type="compositionally biased region" description="Polar residues" evidence="1">
    <location>
        <begin position="11"/>
        <end position="27"/>
    </location>
</feature>
<dbReference type="EMBL" id="JARBHB010000011">
    <property type="protein sequence ID" value="KAJ8872821.1"/>
    <property type="molecule type" value="Genomic_DNA"/>
</dbReference>
<dbReference type="InterPro" id="IPR048365">
    <property type="entry name" value="TNP-like_RNaseH_N"/>
</dbReference>
<feature type="region of interest" description="Disordered" evidence="1">
    <location>
        <begin position="1"/>
        <end position="57"/>
    </location>
</feature>